<evidence type="ECO:0000256" key="2">
    <source>
        <dbReference type="ARBA" id="ARBA00029447"/>
    </source>
</evidence>
<feature type="domain" description="Methyl-accepting transducer" evidence="5">
    <location>
        <begin position="136"/>
        <end position="372"/>
    </location>
</feature>
<dbReference type="InterPro" id="IPR004089">
    <property type="entry name" value="MCPsignal_dom"/>
</dbReference>
<dbReference type="SUPFAM" id="SSF58104">
    <property type="entry name" value="Methyl-accepting chemotaxis protein (MCP) signaling domain"/>
    <property type="match status" value="1"/>
</dbReference>
<dbReference type="RefSeq" id="WP_171683438.1">
    <property type="nucleotide sequence ID" value="NZ_WHNZ01000022.1"/>
</dbReference>
<comment type="caution">
    <text evidence="6">The sequence shown here is derived from an EMBL/GenBank/DDBJ whole genome shotgun (WGS) entry which is preliminary data.</text>
</comment>
<evidence type="ECO:0000256" key="3">
    <source>
        <dbReference type="PROSITE-ProRule" id="PRU00284"/>
    </source>
</evidence>
<evidence type="ECO:0000313" key="6">
    <source>
        <dbReference type="EMBL" id="NOV00601.1"/>
    </source>
</evidence>
<keyword evidence="4" id="KW-0472">Membrane</keyword>
<dbReference type="PRINTS" id="PR00260">
    <property type="entry name" value="CHEMTRNSDUCR"/>
</dbReference>
<gene>
    <name evidence="6" type="ORF">GC097_11285</name>
</gene>
<evidence type="ECO:0000256" key="1">
    <source>
        <dbReference type="ARBA" id="ARBA00023224"/>
    </source>
</evidence>
<feature type="transmembrane region" description="Helical" evidence="4">
    <location>
        <begin position="38"/>
        <end position="60"/>
    </location>
</feature>
<protein>
    <recommendedName>
        <fullName evidence="5">Methyl-accepting transducer domain-containing protein</fullName>
    </recommendedName>
</protein>
<organism evidence="6 7">
    <name type="scientific">Paenibacillus planticolens</name>
    <dbReference type="NCBI Taxonomy" id="2654976"/>
    <lineage>
        <taxon>Bacteria</taxon>
        <taxon>Bacillati</taxon>
        <taxon>Bacillota</taxon>
        <taxon>Bacilli</taxon>
        <taxon>Bacillales</taxon>
        <taxon>Paenibacillaceae</taxon>
        <taxon>Paenibacillus</taxon>
    </lineage>
</organism>
<reference evidence="6 7" key="1">
    <citation type="submission" date="2019-10" db="EMBL/GenBank/DDBJ databases">
        <title>Description of Paenibacillus pedi sp. nov.</title>
        <authorList>
            <person name="Carlier A."/>
            <person name="Qi S."/>
        </authorList>
    </citation>
    <scope>NUCLEOTIDE SEQUENCE [LARGE SCALE GENOMIC DNA]</scope>
    <source>
        <strain evidence="6 7">LMG 31457</strain>
    </source>
</reference>
<keyword evidence="1 3" id="KW-0807">Transducer</keyword>
<dbReference type="PANTHER" id="PTHR32089:SF112">
    <property type="entry name" value="LYSOZYME-LIKE PROTEIN-RELATED"/>
    <property type="match status" value="1"/>
</dbReference>
<keyword evidence="4" id="KW-1133">Transmembrane helix</keyword>
<evidence type="ECO:0000313" key="7">
    <source>
        <dbReference type="Proteomes" id="UP000618579"/>
    </source>
</evidence>
<dbReference type="SMART" id="SM00283">
    <property type="entry name" value="MA"/>
    <property type="match status" value="1"/>
</dbReference>
<dbReference type="Proteomes" id="UP000618579">
    <property type="component" value="Unassembled WGS sequence"/>
</dbReference>
<evidence type="ECO:0000259" key="5">
    <source>
        <dbReference type="PROSITE" id="PS50111"/>
    </source>
</evidence>
<dbReference type="CDD" id="cd11386">
    <property type="entry name" value="MCP_signal"/>
    <property type="match status" value="1"/>
</dbReference>
<dbReference type="PANTHER" id="PTHR32089">
    <property type="entry name" value="METHYL-ACCEPTING CHEMOTAXIS PROTEIN MCPB"/>
    <property type="match status" value="1"/>
</dbReference>
<keyword evidence="7" id="KW-1185">Reference proteome</keyword>
<proteinExistence type="inferred from homology"/>
<sequence length="421" mass="45548">MNSFKDSFKDKQIIISSSVIALLPFVLSFLFFMPGRGWASFLIGIIVVALACFGGAYVVISRAKRHAESDLILLAAEIKRVADGDLSESELNFSSTTTQEAAHDFHRVSHTLQEVVGGAENFVTDVNSAVDLVKSTSEVGHFVADLISESTRNVAEDSKRQMEVLQTTVRTMTEISSAIQQIASSSDEVASTSGETSHKAAMGGETIQQAIAQITQTDEALERMLVQVNRLGDRSKEVETFVSVITELSSQTHLLALNAAIEAARAGEYGSGFSVIASEVRKLAEQSAESAKQVRLINGMIQQEANEAILSSADVAADMKKGLDSLNHAGTTFLYIQTSIEEVSTQIQEVSAAVEEISAHTEEVTDSLGQTEKIFDNARSEMDNIRAASEEHFSSMGQTLEAANTLSTLTDELKRKINTKR</sequence>
<keyword evidence="4" id="KW-0812">Transmembrane</keyword>
<comment type="similarity">
    <text evidence="2">Belongs to the methyl-accepting chemotaxis (MCP) protein family.</text>
</comment>
<dbReference type="EMBL" id="WHNZ01000022">
    <property type="protein sequence ID" value="NOV00601.1"/>
    <property type="molecule type" value="Genomic_DNA"/>
</dbReference>
<name>A0ABX1ZKL8_9BACL</name>
<dbReference type="Gene3D" id="1.10.287.950">
    <property type="entry name" value="Methyl-accepting chemotaxis protein"/>
    <property type="match status" value="1"/>
</dbReference>
<dbReference type="PROSITE" id="PS50111">
    <property type="entry name" value="CHEMOTAXIS_TRANSDUC_2"/>
    <property type="match status" value="1"/>
</dbReference>
<evidence type="ECO:0000256" key="4">
    <source>
        <dbReference type="SAM" id="Phobius"/>
    </source>
</evidence>
<dbReference type="Pfam" id="PF00015">
    <property type="entry name" value="MCPsignal"/>
    <property type="match status" value="1"/>
</dbReference>
<accession>A0ABX1ZKL8</accession>
<dbReference type="InterPro" id="IPR004090">
    <property type="entry name" value="Chemotax_Me-accpt_rcpt"/>
</dbReference>
<feature type="transmembrane region" description="Helical" evidence="4">
    <location>
        <begin position="12"/>
        <end position="32"/>
    </location>
</feature>